<feature type="transmembrane region" description="Helical" evidence="1">
    <location>
        <begin position="125"/>
        <end position="145"/>
    </location>
</feature>
<gene>
    <name evidence="2" type="ORF">ES677_06245</name>
</gene>
<sequence length="245" mass="28237">MKKKCHKILKLIKEVKAIDILFFIAFFASVLISLTMDQTRLVYILPLVIVIIILKYLSYKNITVNKLFIFAALLVLVSDILSLLNFFNHFTWIAILTASYLICLIIILIKYLSKSRLKSVMSLSVVLGMLLVTYIIFAVVDLLINNIPTHFVIYTVFVAFCLFIFSITFAMVYISDKYVNGPVLLASGIFNIFQMTLSSINEFFFYNRTFTAVIVICHILSLYLFMKFIAEAKVVEIEDVDEKYF</sequence>
<accession>A0ABY3MBR6</accession>
<keyword evidence="3" id="KW-1185">Reference proteome</keyword>
<organism evidence="2 3">
    <name type="scientific">Bizionia gelidisalsuginis</name>
    <dbReference type="NCBI Taxonomy" id="291188"/>
    <lineage>
        <taxon>Bacteria</taxon>
        <taxon>Pseudomonadati</taxon>
        <taxon>Bacteroidota</taxon>
        <taxon>Flavobacteriia</taxon>
        <taxon>Flavobacteriales</taxon>
        <taxon>Flavobacteriaceae</taxon>
        <taxon>Bizionia</taxon>
    </lineage>
</organism>
<keyword evidence="1" id="KW-0472">Membrane</keyword>
<evidence type="ECO:0000313" key="3">
    <source>
        <dbReference type="Proteomes" id="UP000323621"/>
    </source>
</evidence>
<dbReference type="RefSeq" id="WP_148380772.1">
    <property type="nucleotide sequence ID" value="NZ_VSKN01000006.1"/>
</dbReference>
<evidence type="ECO:0000313" key="2">
    <source>
        <dbReference type="EMBL" id="TYC14139.1"/>
    </source>
</evidence>
<feature type="transmembrane region" description="Helical" evidence="1">
    <location>
        <begin position="42"/>
        <end position="58"/>
    </location>
</feature>
<feature type="transmembrane region" description="Helical" evidence="1">
    <location>
        <begin position="20"/>
        <end position="36"/>
    </location>
</feature>
<feature type="transmembrane region" description="Helical" evidence="1">
    <location>
        <begin position="93"/>
        <end position="113"/>
    </location>
</feature>
<dbReference type="Proteomes" id="UP000323621">
    <property type="component" value="Unassembled WGS sequence"/>
</dbReference>
<feature type="transmembrane region" description="Helical" evidence="1">
    <location>
        <begin position="206"/>
        <end position="225"/>
    </location>
</feature>
<feature type="transmembrane region" description="Helical" evidence="1">
    <location>
        <begin position="181"/>
        <end position="200"/>
    </location>
</feature>
<name>A0ABY3MBR6_9FLAO</name>
<protein>
    <recommendedName>
        <fullName evidence="4">YhhN-like protein</fullName>
    </recommendedName>
</protein>
<comment type="caution">
    <text evidence="2">The sequence shown here is derived from an EMBL/GenBank/DDBJ whole genome shotgun (WGS) entry which is preliminary data.</text>
</comment>
<feature type="transmembrane region" description="Helical" evidence="1">
    <location>
        <begin position="67"/>
        <end position="87"/>
    </location>
</feature>
<evidence type="ECO:0008006" key="4">
    <source>
        <dbReference type="Google" id="ProtNLM"/>
    </source>
</evidence>
<evidence type="ECO:0000256" key="1">
    <source>
        <dbReference type="SAM" id="Phobius"/>
    </source>
</evidence>
<feature type="transmembrane region" description="Helical" evidence="1">
    <location>
        <begin position="151"/>
        <end position="174"/>
    </location>
</feature>
<keyword evidence="1" id="KW-0812">Transmembrane</keyword>
<dbReference type="EMBL" id="VSKN01000006">
    <property type="protein sequence ID" value="TYC14139.1"/>
    <property type="molecule type" value="Genomic_DNA"/>
</dbReference>
<reference evidence="2 3" key="1">
    <citation type="submission" date="2019-08" db="EMBL/GenBank/DDBJ databases">
        <title>Genomes of Antarctic Bizionia species.</title>
        <authorList>
            <person name="Bowman J.P."/>
        </authorList>
    </citation>
    <scope>NUCLEOTIDE SEQUENCE [LARGE SCALE GENOMIC DNA]</scope>
    <source>
        <strain evidence="2 3">IC164</strain>
    </source>
</reference>
<keyword evidence="1" id="KW-1133">Transmembrane helix</keyword>
<proteinExistence type="predicted"/>